<feature type="compositionally biased region" description="Basic and acidic residues" evidence="1">
    <location>
        <begin position="224"/>
        <end position="238"/>
    </location>
</feature>
<evidence type="ECO:0000313" key="3">
    <source>
        <dbReference type="EMBL" id="TBT99030.1"/>
    </source>
</evidence>
<gene>
    <name evidence="3" type="ORF">CWI37_1495p0010</name>
</gene>
<feature type="signal peptide" evidence="2">
    <location>
        <begin position="1"/>
        <end position="17"/>
    </location>
</feature>
<feature type="compositionally biased region" description="Basic and acidic residues" evidence="1">
    <location>
        <begin position="302"/>
        <end position="325"/>
    </location>
</feature>
<feature type="compositionally biased region" description="Polar residues" evidence="1">
    <location>
        <begin position="242"/>
        <end position="270"/>
    </location>
</feature>
<evidence type="ECO:0000256" key="1">
    <source>
        <dbReference type="SAM" id="MobiDB-lite"/>
    </source>
</evidence>
<feature type="chain" id="PRO_5020921043" evidence="2">
    <location>
        <begin position="18"/>
        <end position="473"/>
    </location>
</feature>
<dbReference type="AlphaFoldDB" id="A0A4Q9KXB2"/>
<name>A0A4Q9KXB2_9MICR</name>
<comment type="caution">
    <text evidence="3">The sequence shown here is derived from an EMBL/GenBank/DDBJ whole genome shotgun (WGS) entry which is preliminary data.</text>
</comment>
<feature type="compositionally biased region" description="Basic and acidic residues" evidence="1">
    <location>
        <begin position="271"/>
        <end position="280"/>
    </location>
</feature>
<feature type="compositionally biased region" description="Polar residues" evidence="1">
    <location>
        <begin position="458"/>
        <end position="467"/>
    </location>
</feature>
<reference evidence="3 4" key="1">
    <citation type="submission" date="2017-12" db="EMBL/GenBank/DDBJ databases">
        <authorList>
            <person name="Pombert J.-F."/>
            <person name="Haag K.L."/>
            <person name="Ebert D."/>
        </authorList>
    </citation>
    <scope>NUCLEOTIDE SEQUENCE [LARGE SCALE GENOMIC DNA]</scope>
    <source>
        <strain evidence="3">FI-OER-3-3</strain>
    </source>
</reference>
<organism evidence="3 4">
    <name type="scientific">Hamiltosporidium tvaerminnensis</name>
    <dbReference type="NCBI Taxonomy" id="1176355"/>
    <lineage>
        <taxon>Eukaryota</taxon>
        <taxon>Fungi</taxon>
        <taxon>Fungi incertae sedis</taxon>
        <taxon>Microsporidia</taxon>
        <taxon>Dubosqiidae</taxon>
        <taxon>Hamiltosporidium</taxon>
    </lineage>
</organism>
<dbReference type="EMBL" id="PITJ01001495">
    <property type="protein sequence ID" value="TBT99030.1"/>
    <property type="molecule type" value="Genomic_DNA"/>
</dbReference>
<protein>
    <submittedName>
        <fullName evidence="3">Uncharacterized protein</fullName>
    </submittedName>
</protein>
<accession>A0A4Q9KXB2</accession>
<proteinExistence type="predicted"/>
<sequence length="473" mass="49321">MLFVICFMFLKIGSARSRYKSGGYSYKNAAPAMRRSSSYRSAPIQFNDQMQNNQFGQLNGGYSGNAMNGGKVAMRGSGGAIGGGGGAIGGGGGAIGGSGGAIGGGGVVINGGGEAMSVGGGEMGGGGGAMSVGGGEMGGSGGAMSGNGGAMNKGGNRINYGRGALGDGNSARRNEKYRNSDFLNFGNAEEANRFYREMNKKFLSMYESQFPRKRSLGNRGGSLDNRKFDSPLNKKEIDVGGTSKNASAGSNELGSLNANNNTGVSGTTKKTQAENEKNESENSDAIASKPNDGSNNTLGGAKDAKQNSRDTELAIKDSNEAEIKDVAQGVIKSREQIQEPRAIQQKNKNKDGNIDLKNEKKQDGGLPGERNDTSNANVLKKQKETGLNDRDSTESNKNNPSDMNSNMQGTQFQSQMSENYCSACQRKKTKDSGSELSPEKTSNGNKKIRSIGDLPISPSETSFSSNKSDTDGG</sequence>
<keyword evidence="2" id="KW-0732">Signal</keyword>
<feature type="region of interest" description="Disordered" evidence="1">
    <location>
        <begin position="212"/>
        <end position="473"/>
    </location>
</feature>
<evidence type="ECO:0000256" key="2">
    <source>
        <dbReference type="SAM" id="SignalP"/>
    </source>
</evidence>
<feature type="non-terminal residue" evidence="3">
    <location>
        <position position="473"/>
    </location>
</feature>
<feature type="compositionally biased region" description="Basic and acidic residues" evidence="1">
    <location>
        <begin position="381"/>
        <end position="394"/>
    </location>
</feature>
<evidence type="ECO:0000313" key="4">
    <source>
        <dbReference type="Proteomes" id="UP000292362"/>
    </source>
</evidence>
<feature type="compositionally biased region" description="Polar residues" evidence="1">
    <location>
        <begin position="395"/>
        <end position="422"/>
    </location>
</feature>
<dbReference type="Proteomes" id="UP000292362">
    <property type="component" value="Unassembled WGS sequence"/>
</dbReference>
<feature type="compositionally biased region" description="Basic and acidic residues" evidence="1">
    <location>
        <begin position="348"/>
        <end position="363"/>
    </location>
</feature>
<dbReference type="VEuPathDB" id="MicrosporidiaDB:CWI37_1495p0010"/>